<dbReference type="AlphaFoldDB" id="A0A2S0MIR8"/>
<dbReference type="PRINTS" id="PR00953">
    <property type="entry name" value="TYPE3IMRPROT"/>
</dbReference>
<evidence type="ECO:0000256" key="7">
    <source>
        <dbReference type="RuleBase" id="RU362072"/>
    </source>
</evidence>
<keyword evidence="6 7" id="KW-0472">Membrane</keyword>
<accession>A0A2S0MIR8</accession>
<evidence type="ECO:0000256" key="3">
    <source>
        <dbReference type="ARBA" id="ARBA00022475"/>
    </source>
</evidence>
<evidence type="ECO:0000313" key="8">
    <source>
        <dbReference type="EMBL" id="AVO35785.1"/>
    </source>
</evidence>
<keyword evidence="4 7" id="KW-0812">Transmembrane</keyword>
<organism evidence="8 9">
    <name type="scientific">Ottowia oryzae</name>
    <dbReference type="NCBI Taxonomy" id="2109914"/>
    <lineage>
        <taxon>Bacteria</taxon>
        <taxon>Pseudomonadati</taxon>
        <taxon>Pseudomonadota</taxon>
        <taxon>Betaproteobacteria</taxon>
        <taxon>Burkholderiales</taxon>
        <taxon>Comamonadaceae</taxon>
        <taxon>Ottowia</taxon>
    </lineage>
</organism>
<dbReference type="OrthoDB" id="9153610at2"/>
<evidence type="ECO:0000256" key="2">
    <source>
        <dbReference type="ARBA" id="ARBA00009772"/>
    </source>
</evidence>
<reference evidence="8 9" key="1">
    <citation type="submission" date="2018-03" db="EMBL/GenBank/DDBJ databases">
        <title>Genome sequencing of Ottowia sp.</title>
        <authorList>
            <person name="Kim S.-J."/>
            <person name="Heo J."/>
            <person name="Kwon S.-W."/>
        </authorList>
    </citation>
    <scope>NUCLEOTIDE SEQUENCE [LARGE SCALE GENOMIC DNA]</scope>
    <source>
        <strain evidence="8 9">KADR8-3</strain>
    </source>
</reference>
<comment type="subcellular location">
    <subcellularLocation>
        <location evidence="1 7">Cell membrane</location>
        <topology evidence="1 7">Multi-pass membrane protein</topology>
    </subcellularLocation>
</comment>
<dbReference type="EMBL" id="CP027666">
    <property type="protein sequence ID" value="AVO35785.1"/>
    <property type="molecule type" value="Genomic_DNA"/>
</dbReference>
<dbReference type="RefSeq" id="WP_106704330.1">
    <property type="nucleotide sequence ID" value="NZ_CP027666.1"/>
</dbReference>
<keyword evidence="3 7" id="KW-1003">Cell membrane</keyword>
<comment type="similarity">
    <text evidence="2 7">Belongs to the FliR/MopE/SpaR family.</text>
</comment>
<dbReference type="InterPro" id="IPR006304">
    <property type="entry name" value="T3SS_SpaR/YscT"/>
</dbReference>
<proteinExistence type="inferred from homology"/>
<dbReference type="KEGG" id="otk:C6570_17345"/>
<evidence type="ECO:0000256" key="4">
    <source>
        <dbReference type="ARBA" id="ARBA00022692"/>
    </source>
</evidence>
<dbReference type="NCBIfam" id="TIGR01401">
    <property type="entry name" value="fliR_like_III"/>
    <property type="match status" value="1"/>
</dbReference>
<feature type="transmembrane region" description="Helical" evidence="7">
    <location>
        <begin position="14"/>
        <end position="36"/>
    </location>
</feature>
<dbReference type="Pfam" id="PF01311">
    <property type="entry name" value="Bac_export_1"/>
    <property type="match status" value="1"/>
</dbReference>
<protein>
    <submittedName>
        <fullName evidence="8">EscT/YscT/HrcT family type III secretion system export apparatus protein</fullName>
    </submittedName>
</protein>
<sequence length="265" mass="27995">MGESLASIGNLGDLALLAALASTRFAMAFLLLPILAQDTVPQMVRAAIFLAFGVVTLAVQPQIDVHNWGVTDWLGLFAREAFLGLALGLLLAAVLWAFDAAGEVVDGASGMGMAQVVDPLSGRQTSLSGAFLGRLAVYVFMFSGGLMLWVGVLMESFAQWPLGQPGFSLKAQGVTLFESAFAQFAGLTFMIAAPALVVLYAIDLSLGLMNRYAPQLNLISISMSLKGVAAVGVWLVMLSTLVRTLIEWLGELMPSILRQVASVLG</sequence>
<dbReference type="InterPro" id="IPR002010">
    <property type="entry name" value="T3SS_IM_R"/>
</dbReference>
<evidence type="ECO:0000256" key="6">
    <source>
        <dbReference type="ARBA" id="ARBA00023136"/>
    </source>
</evidence>
<name>A0A2S0MIR8_9BURK</name>
<feature type="transmembrane region" description="Helical" evidence="7">
    <location>
        <begin position="135"/>
        <end position="160"/>
    </location>
</feature>
<dbReference type="GO" id="GO:0006605">
    <property type="term" value="P:protein targeting"/>
    <property type="evidence" value="ECO:0007669"/>
    <property type="project" value="UniProtKB-UniRule"/>
</dbReference>
<feature type="transmembrane region" description="Helical" evidence="7">
    <location>
        <begin position="180"/>
        <end position="202"/>
    </location>
</feature>
<dbReference type="PANTHER" id="PTHR30065">
    <property type="entry name" value="FLAGELLAR BIOSYNTHETIC PROTEIN FLIR"/>
    <property type="match status" value="1"/>
</dbReference>
<evidence type="ECO:0000256" key="5">
    <source>
        <dbReference type="ARBA" id="ARBA00022989"/>
    </source>
</evidence>
<gene>
    <name evidence="8" type="ORF">C6570_17345</name>
</gene>
<evidence type="ECO:0000256" key="1">
    <source>
        <dbReference type="ARBA" id="ARBA00004651"/>
    </source>
</evidence>
<feature type="transmembrane region" description="Helical" evidence="7">
    <location>
        <begin position="43"/>
        <end position="61"/>
    </location>
</feature>
<dbReference type="GO" id="GO:0005886">
    <property type="term" value="C:plasma membrane"/>
    <property type="evidence" value="ECO:0007669"/>
    <property type="project" value="UniProtKB-SubCell"/>
</dbReference>
<dbReference type="Proteomes" id="UP000239709">
    <property type="component" value="Chromosome"/>
</dbReference>
<dbReference type="PANTHER" id="PTHR30065:SF1">
    <property type="entry name" value="SURFACE PRESENTATION OF ANTIGENS PROTEIN SPAR"/>
    <property type="match status" value="1"/>
</dbReference>
<evidence type="ECO:0000313" key="9">
    <source>
        <dbReference type="Proteomes" id="UP000239709"/>
    </source>
</evidence>
<keyword evidence="5 7" id="KW-1133">Transmembrane helix</keyword>
<feature type="transmembrane region" description="Helical" evidence="7">
    <location>
        <begin position="223"/>
        <end position="246"/>
    </location>
</feature>
<keyword evidence="9" id="KW-1185">Reference proteome</keyword>
<feature type="transmembrane region" description="Helical" evidence="7">
    <location>
        <begin position="81"/>
        <end position="98"/>
    </location>
</feature>